<dbReference type="AlphaFoldDB" id="A0A9W9PXW1"/>
<evidence type="ECO:0000313" key="4">
    <source>
        <dbReference type="Proteomes" id="UP001147746"/>
    </source>
</evidence>
<reference evidence="3" key="2">
    <citation type="journal article" date="2023" name="IMA Fungus">
        <title>Comparative genomic study of the Penicillium genus elucidates a diverse pangenome and 15 lateral gene transfer events.</title>
        <authorList>
            <person name="Petersen C."/>
            <person name="Sorensen T."/>
            <person name="Nielsen M.R."/>
            <person name="Sondergaard T.E."/>
            <person name="Sorensen J.L."/>
            <person name="Fitzpatrick D.A."/>
            <person name="Frisvad J.C."/>
            <person name="Nielsen K.L."/>
        </authorList>
    </citation>
    <scope>NUCLEOTIDE SEQUENCE</scope>
    <source>
        <strain evidence="3">IBT 21472</strain>
    </source>
</reference>
<organism evidence="3 4">
    <name type="scientific">Penicillium atrosanguineum</name>
    <dbReference type="NCBI Taxonomy" id="1132637"/>
    <lineage>
        <taxon>Eukaryota</taxon>
        <taxon>Fungi</taxon>
        <taxon>Dikarya</taxon>
        <taxon>Ascomycota</taxon>
        <taxon>Pezizomycotina</taxon>
        <taxon>Eurotiomycetes</taxon>
        <taxon>Eurotiomycetidae</taxon>
        <taxon>Eurotiales</taxon>
        <taxon>Aspergillaceae</taxon>
        <taxon>Penicillium</taxon>
    </lineage>
</organism>
<dbReference type="PROSITE" id="PS50076">
    <property type="entry name" value="DNAJ_2"/>
    <property type="match status" value="1"/>
</dbReference>
<feature type="compositionally biased region" description="Polar residues" evidence="1">
    <location>
        <begin position="170"/>
        <end position="181"/>
    </location>
</feature>
<protein>
    <submittedName>
        <fullName evidence="3">DnaJ domain-containing protein</fullName>
    </submittedName>
</protein>
<dbReference type="Pfam" id="PF00226">
    <property type="entry name" value="DnaJ"/>
    <property type="match status" value="1"/>
</dbReference>
<evidence type="ECO:0000259" key="2">
    <source>
        <dbReference type="PROSITE" id="PS50076"/>
    </source>
</evidence>
<feature type="compositionally biased region" description="Polar residues" evidence="1">
    <location>
        <begin position="198"/>
        <end position="246"/>
    </location>
</feature>
<feature type="compositionally biased region" description="Polar residues" evidence="1">
    <location>
        <begin position="93"/>
        <end position="105"/>
    </location>
</feature>
<dbReference type="Proteomes" id="UP001147746">
    <property type="component" value="Unassembled WGS sequence"/>
</dbReference>
<dbReference type="InterPro" id="IPR036869">
    <property type="entry name" value="J_dom_sf"/>
</dbReference>
<keyword evidence="4" id="KW-1185">Reference proteome</keyword>
<evidence type="ECO:0000313" key="3">
    <source>
        <dbReference type="EMBL" id="KAJ5318213.1"/>
    </source>
</evidence>
<dbReference type="EMBL" id="JAPZBO010000004">
    <property type="protein sequence ID" value="KAJ5318213.1"/>
    <property type="molecule type" value="Genomic_DNA"/>
</dbReference>
<dbReference type="PANTHER" id="PTHR24074">
    <property type="entry name" value="CO-CHAPERONE PROTEIN DJLA"/>
    <property type="match status" value="1"/>
</dbReference>
<dbReference type="SMART" id="SM00271">
    <property type="entry name" value="DnaJ"/>
    <property type="match status" value="1"/>
</dbReference>
<name>A0A9W9PXW1_9EURO</name>
<feature type="region of interest" description="Disordered" evidence="1">
    <location>
        <begin position="78"/>
        <end position="262"/>
    </location>
</feature>
<reference evidence="3" key="1">
    <citation type="submission" date="2022-12" db="EMBL/GenBank/DDBJ databases">
        <authorList>
            <person name="Petersen C."/>
        </authorList>
    </citation>
    <scope>NUCLEOTIDE SEQUENCE</scope>
    <source>
        <strain evidence="3">IBT 21472</strain>
    </source>
</reference>
<accession>A0A9W9PXW1</accession>
<dbReference type="InterPro" id="IPR018253">
    <property type="entry name" value="DnaJ_domain_CS"/>
</dbReference>
<evidence type="ECO:0000256" key="1">
    <source>
        <dbReference type="SAM" id="MobiDB-lite"/>
    </source>
</evidence>
<dbReference type="InterPro" id="IPR001623">
    <property type="entry name" value="DnaJ_domain"/>
</dbReference>
<dbReference type="PRINTS" id="PR00625">
    <property type="entry name" value="JDOMAIN"/>
</dbReference>
<proteinExistence type="predicted"/>
<dbReference type="PROSITE" id="PS00636">
    <property type="entry name" value="DNAJ_1"/>
    <property type="match status" value="1"/>
</dbReference>
<gene>
    <name evidence="3" type="ORF">N7476_004633</name>
</gene>
<comment type="caution">
    <text evidence="3">The sequence shown here is derived from an EMBL/GenBank/DDBJ whole genome shotgun (WGS) entry which is preliminary data.</text>
</comment>
<sequence length="262" mass="29124">MTSRKVENYYLVLGVKDFATEDEVKQAFRKLALKLHPDKCGAEGTERFQVINDAYQVLSDSTKRNNYDSHLRRNNLRAATPWRRDGPPFKTAYSPQPKHNFSQYGRTHRNGRTQAPKFNSTGTSPDEASGKTSKRPSGYSPYGRRNEPAGPNSTYSNDRKPKSSKEGGQPDTNESTETTKPPSGYDPHHGAGDEPMVSGTTSYNNQRSEQPTATGDRTSGRQPTSTKEPIREQQPTASHGQKSQDGPTFEGSKSSEEPWPNK</sequence>
<dbReference type="InterPro" id="IPR050817">
    <property type="entry name" value="DjlA_DnaK_co-chaperone"/>
</dbReference>
<dbReference type="Gene3D" id="1.10.287.110">
    <property type="entry name" value="DnaJ domain"/>
    <property type="match status" value="1"/>
</dbReference>
<feature type="compositionally biased region" description="Polar residues" evidence="1">
    <location>
        <begin position="112"/>
        <end position="126"/>
    </location>
</feature>
<dbReference type="SUPFAM" id="SSF46565">
    <property type="entry name" value="Chaperone J-domain"/>
    <property type="match status" value="1"/>
</dbReference>
<feature type="domain" description="J" evidence="2">
    <location>
        <begin position="8"/>
        <end position="71"/>
    </location>
</feature>
<dbReference type="CDD" id="cd06257">
    <property type="entry name" value="DnaJ"/>
    <property type="match status" value="1"/>
</dbReference>